<sequence length="107" mass="11979">MSVISVWRAAHDVTCSETVMSAYRGRLRQFVILLLDYFAGGNLADLRALLESTDSIFLTFLRCAVCHWIREAINCYGACFRPSARTSVRLQRADAAGMFIEATAIVR</sequence>
<reference evidence="1 2" key="1">
    <citation type="journal article" date="2018" name="Cell">
        <title>The Chara Genome: Secondary Complexity and Implications for Plant Terrestrialization.</title>
        <authorList>
            <person name="Nishiyama T."/>
            <person name="Sakayama H."/>
            <person name="Vries J.D."/>
            <person name="Buschmann H."/>
            <person name="Saint-Marcoux D."/>
            <person name="Ullrich K.K."/>
            <person name="Haas F.B."/>
            <person name="Vanderstraeten L."/>
            <person name="Becker D."/>
            <person name="Lang D."/>
            <person name="Vosolsobe S."/>
            <person name="Rombauts S."/>
            <person name="Wilhelmsson P.K.I."/>
            <person name="Janitza P."/>
            <person name="Kern R."/>
            <person name="Heyl A."/>
            <person name="Rumpler F."/>
            <person name="Villalobos L.I.A.C."/>
            <person name="Clay J.M."/>
            <person name="Skokan R."/>
            <person name="Toyoda A."/>
            <person name="Suzuki Y."/>
            <person name="Kagoshima H."/>
            <person name="Schijlen E."/>
            <person name="Tajeshwar N."/>
            <person name="Catarino B."/>
            <person name="Hetherington A.J."/>
            <person name="Saltykova A."/>
            <person name="Bonnot C."/>
            <person name="Breuninger H."/>
            <person name="Symeonidi A."/>
            <person name="Radhakrishnan G.V."/>
            <person name="Van Nieuwerburgh F."/>
            <person name="Deforce D."/>
            <person name="Chang C."/>
            <person name="Karol K.G."/>
            <person name="Hedrich R."/>
            <person name="Ulvskov P."/>
            <person name="Glockner G."/>
            <person name="Delwiche C.F."/>
            <person name="Petrasek J."/>
            <person name="Van de Peer Y."/>
            <person name="Friml J."/>
            <person name="Beilby M."/>
            <person name="Dolan L."/>
            <person name="Kohara Y."/>
            <person name="Sugano S."/>
            <person name="Fujiyama A."/>
            <person name="Delaux P.-M."/>
            <person name="Quint M."/>
            <person name="TheiBen G."/>
            <person name="Hagemann M."/>
            <person name="Harholt J."/>
            <person name="Dunand C."/>
            <person name="Zachgo S."/>
            <person name="Langdale J."/>
            <person name="Maumus F."/>
            <person name="Straeten D.V.D."/>
            <person name="Gould S.B."/>
            <person name="Rensing S.A."/>
        </authorList>
    </citation>
    <scope>NUCLEOTIDE SEQUENCE [LARGE SCALE GENOMIC DNA]</scope>
    <source>
        <strain evidence="1 2">S276</strain>
    </source>
</reference>
<name>A0A388KKG7_CHABU</name>
<evidence type="ECO:0000313" key="1">
    <source>
        <dbReference type="EMBL" id="GBG70551.1"/>
    </source>
</evidence>
<evidence type="ECO:0000313" key="2">
    <source>
        <dbReference type="Proteomes" id="UP000265515"/>
    </source>
</evidence>
<organism evidence="1 2">
    <name type="scientific">Chara braunii</name>
    <name type="common">Braun's stonewort</name>
    <dbReference type="NCBI Taxonomy" id="69332"/>
    <lineage>
        <taxon>Eukaryota</taxon>
        <taxon>Viridiplantae</taxon>
        <taxon>Streptophyta</taxon>
        <taxon>Charophyceae</taxon>
        <taxon>Charales</taxon>
        <taxon>Characeae</taxon>
        <taxon>Chara</taxon>
    </lineage>
</organism>
<dbReference type="EMBL" id="BFEA01000132">
    <property type="protein sequence ID" value="GBG70551.1"/>
    <property type="molecule type" value="Genomic_DNA"/>
</dbReference>
<keyword evidence="2" id="KW-1185">Reference proteome</keyword>
<gene>
    <name evidence="1" type="ORF">CBR_g6677</name>
</gene>
<protein>
    <submittedName>
        <fullName evidence="1">Uncharacterized protein</fullName>
    </submittedName>
</protein>
<dbReference type="Proteomes" id="UP000265515">
    <property type="component" value="Unassembled WGS sequence"/>
</dbReference>
<comment type="caution">
    <text evidence="1">The sequence shown here is derived from an EMBL/GenBank/DDBJ whole genome shotgun (WGS) entry which is preliminary data.</text>
</comment>
<proteinExistence type="predicted"/>
<accession>A0A388KKG7</accession>
<dbReference type="AlphaFoldDB" id="A0A388KKG7"/>
<dbReference type="Gramene" id="GBG70551">
    <property type="protein sequence ID" value="GBG70551"/>
    <property type="gene ID" value="CBR_g6677"/>
</dbReference>